<protein>
    <recommendedName>
        <fullName evidence="2">Retrotransposon Copia-like N-terminal domain-containing protein</fullName>
    </recommendedName>
</protein>
<organism evidence="3 4">
    <name type="scientific">Hibiscus trionum</name>
    <name type="common">Flower of an hour</name>
    <dbReference type="NCBI Taxonomy" id="183268"/>
    <lineage>
        <taxon>Eukaryota</taxon>
        <taxon>Viridiplantae</taxon>
        <taxon>Streptophyta</taxon>
        <taxon>Embryophyta</taxon>
        <taxon>Tracheophyta</taxon>
        <taxon>Spermatophyta</taxon>
        <taxon>Magnoliopsida</taxon>
        <taxon>eudicotyledons</taxon>
        <taxon>Gunneridae</taxon>
        <taxon>Pentapetalae</taxon>
        <taxon>rosids</taxon>
        <taxon>malvids</taxon>
        <taxon>Malvales</taxon>
        <taxon>Malvaceae</taxon>
        <taxon>Malvoideae</taxon>
        <taxon>Hibiscus</taxon>
    </lineage>
</organism>
<comment type="caution">
    <text evidence="3">The sequence shown here is derived from an EMBL/GenBank/DDBJ whole genome shotgun (WGS) entry which is preliminary data.</text>
</comment>
<evidence type="ECO:0000256" key="1">
    <source>
        <dbReference type="SAM" id="MobiDB-lite"/>
    </source>
</evidence>
<sequence>MANNAGNVSDSETSQVTQNVNQAPSYGDVNSSLIITNHRLDGKNFLQWSQSVLMVIRGRGKLGYINGEISRPSLTDPTYATWELNNSIVMAWLINSMESHISRTYLLFKTAKEMWDAVKENYSDLGNASQVFDIKLKLKDIQQGTLEVTQYYNNLKILWQELDMYYEVDWGEGLEHTNSGHRPTESSALVSRAPQSQKNRVGNDSGQSRSVDRVWCSYCNRTGHTKEKCFKLHGYPGTTKIQKENKAFLSLGNSSTATPAPAEVVQDVRLTKSQLETLHKLLGAQISHGSLAIQGTEIGEDDWHC</sequence>
<gene>
    <name evidence="3" type="ORF">HRI_003696800</name>
</gene>
<feature type="region of interest" description="Disordered" evidence="1">
    <location>
        <begin position="177"/>
        <end position="208"/>
    </location>
</feature>
<evidence type="ECO:0000313" key="4">
    <source>
        <dbReference type="Proteomes" id="UP001165190"/>
    </source>
</evidence>
<evidence type="ECO:0000313" key="3">
    <source>
        <dbReference type="EMBL" id="GMJ00276.1"/>
    </source>
</evidence>
<dbReference type="Proteomes" id="UP001165190">
    <property type="component" value="Unassembled WGS sequence"/>
</dbReference>
<reference evidence="3" key="1">
    <citation type="submission" date="2023-05" db="EMBL/GenBank/DDBJ databases">
        <title>Genome and transcriptome analyses reveal genes involved in the formation of fine ridges on petal epidermal cells in Hibiscus trionum.</title>
        <authorList>
            <person name="Koshimizu S."/>
            <person name="Masuda S."/>
            <person name="Ishii T."/>
            <person name="Shirasu K."/>
            <person name="Hoshino A."/>
            <person name="Arita M."/>
        </authorList>
    </citation>
    <scope>NUCLEOTIDE SEQUENCE</scope>
    <source>
        <strain evidence="3">Hamamatsu line</strain>
    </source>
</reference>
<dbReference type="SUPFAM" id="SSF57756">
    <property type="entry name" value="Retrovirus zinc finger-like domains"/>
    <property type="match status" value="1"/>
</dbReference>
<dbReference type="OrthoDB" id="1743470at2759"/>
<accession>A0A9W7IQ83</accession>
<dbReference type="PANTHER" id="PTHR37610:SF75">
    <property type="entry name" value="RETROTRANSPOSON COPIA-LIKE N-TERMINAL DOMAIN-CONTAINING PROTEIN"/>
    <property type="match status" value="1"/>
</dbReference>
<dbReference type="GO" id="GO:0003676">
    <property type="term" value="F:nucleic acid binding"/>
    <property type="evidence" value="ECO:0007669"/>
    <property type="project" value="InterPro"/>
</dbReference>
<dbReference type="InterPro" id="IPR036875">
    <property type="entry name" value="Znf_CCHC_sf"/>
</dbReference>
<keyword evidence="4" id="KW-1185">Reference proteome</keyword>
<proteinExistence type="predicted"/>
<dbReference type="Pfam" id="PF14244">
    <property type="entry name" value="Retrotran_gag_3"/>
    <property type="match status" value="1"/>
</dbReference>
<feature type="domain" description="Retrotransposon Copia-like N-terminal" evidence="2">
    <location>
        <begin position="30"/>
        <end position="72"/>
    </location>
</feature>
<dbReference type="InterPro" id="IPR029472">
    <property type="entry name" value="Copia-like_N"/>
</dbReference>
<evidence type="ECO:0000259" key="2">
    <source>
        <dbReference type="Pfam" id="PF14244"/>
    </source>
</evidence>
<dbReference type="EMBL" id="BSYR01000035">
    <property type="protein sequence ID" value="GMJ00276.1"/>
    <property type="molecule type" value="Genomic_DNA"/>
</dbReference>
<name>A0A9W7IQ83_HIBTR</name>
<dbReference type="AlphaFoldDB" id="A0A9W7IQ83"/>
<dbReference type="GO" id="GO:0008270">
    <property type="term" value="F:zinc ion binding"/>
    <property type="evidence" value="ECO:0007669"/>
    <property type="project" value="InterPro"/>
</dbReference>
<dbReference type="PANTHER" id="PTHR37610">
    <property type="entry name" value="CCHC-TYPE DOMAIN-CONTAINING PROTEIN"/>
    <property type="match status" value="1"/>
</dbReference>